<dbReference type="InterPro" id="IPR008584">
    <property type="entry name" value="CXXC_Zn-binding_euk"/>
</dbReference>
<feature type="transmembrane region" description="Helical" evidence="4">
    <location>
        <begin position="119"/>
        <end position="140"/>
    </location>
</feature>
<dbReference type="Proteomes" id="UP000274756">
    <property type="component" value="Unassembled WGS sequence"/>
</dbReference>
<dbReference type="PANTHER" id="PTHR12857">
    <property type="entry name" value="CXXC MOTIF CONTAINING ZINC BINDING PROTEIN"/>
    <property type="match status" value="1"/>
</dbReference>
<keyword evidence="4" id="KW-0812">Transmembrane</keyword>
<evidence type="ECO:0000256" key="1">
    <source>
        <dbReference type="ARBA" id="ARBA00007818"/>
    </source>
</evidence>
<reference evidence="8" key="1">
    <citation type="submission" date="2017-02" db="UniProtKB">
        <authorList>
            <consortium name="WormBaseParasite"/>
        </authorList>
    </citation>
    <scope>IDENTIFICATION</scope>
</reference>
<dbReference type="Pfam" id="PF05907">
    <property type="entry name" value="CXXC_Zn-b_euk"/>
    <property type="match status" value="1"/>
</dbReference>
<evidence type="ECO:0000256" key="4">
    <source>
        <dbReference type="SAM" id="Phobius"/>
    </source>
</evidence>
<proteinExistence type="inferred from homology"/>
<evidence type="ECO:0000256" key="3">
    <source>
        <dbReference type="ARBA" id="ARBA00022833"/>
    </source>
</evidence>
<dbReference type="GO" id="GO:0008270">
    <property type="term" value="F:zinc ion binding"/>
    <property type="evidence" value="ECO:0007669"/>
    <property type="project" value="TreeGrafter"/>
</dbReference>
<keyword evidence="4" id="KW-0472">Membrane</keyword>
<sequence>MKASLVNITELQPADVENFRWHFQLKCTNCGEKPDHWQYAIISETMEVPGGRGLANIVIKCKLCERVNTLRELLECIFTTVIVQRIICRSFSTWLAKSTQSNTVFDDIDLTEKVYFTEISYCFILLFSFFISFDLIVFAYRLF</sequence>
<keyword evidence="7" id="KW-1185">Reference proteome</keyword>
<comment type="similarity">
    <text evidence="1">Belongs to the UPF0587 family.</text>
</comment>
<dbReference type="PANTHER" id="PTHR12857:SF0">
    <property type="entry name" value="CXXC MOTIF CONTAINING ZINC BINDING PROTEIN"/>
    <property type="match status" value="1"/>
</dbReference>
<protein>
    <submittedName>
        <fullName evidence="8">UPF0587 protein C1orf123 homolog</fullName>
    </submittedName>
</protein>
<dbReference type="SUPFAM" id="SSF141678">
    <property type="entry name" value="MAL13P1.257-like"/>
    <property type="match status" value="1"/>
</dbReference>
<evidence type="ECO:0000256" key="2">
    <source>
        <dbReference type="ARBA" id="ARBA00022723"/>
    </source>
</evidence>
<evidence type="ECO:0000313" key="6">
    <source>
        <dbReference type="Proteomes" id="UP000038040"/>
    </source>
</evidence>
<dbReference type="WBParaSite" id="DME_0000007501-mRNA-1">
    <property type="protein sequence ID" value="DME_0000007501-mRNA-1"/>
    <property type="gene ID" value="DME_0000007501"/>
</dbReference>
<keyword evidence="4" id="KW-1133">Transmembrane helix</keyword>
<evidence type="ECO:0000313" key="5">
    <source>
        <dbReference type="EMBL" id="VDN54462.1"/>
    </source>
</evidence>
<evidence type="ECO:0000313" key="7">
    <source>
        <dbReference type="Proteomes" id="UP000274756"/>
    </source>
</evidence>
<gene>
    <name evidence="5" type="ORF">DME_LOCUS4435</name>
</gene>
<name>A0A0N4U0J2_DRAME</name>
<accession>A0A0N4U0J2</accession>
<organism evidence="6 8">
    <name type="scientific">Dracunculus medinensis</name>
    <name type="common">Guinea worm</name>
    <dbReference type="NCBI Taxonomy" id="318479"/>
    <lineage>
        <taxon>Eukaryota</taxon>
        <taxon>Metazoa</taxon>
        <taxon>Ecdysozoa</taxon>
        <taxon>Nematoda</taxon>
        <taxon>Chromadorea</taxon>
        <taxon>Rhabditida</taxon>
        <taxon>Spirurina</taxon>
        <taxon>Dracunculoidea</taxon>
        <taxon>Dracunculidae</taxon>
        <taxon>Dracunculus</taxon>
    </lineage>
</organism>
<reference evidence="5 7" key="2">
    <citation type="submission" date="2018-11" db="EMBL/GenBank/DDBJ databases">
        <authorList>
            <consortium name="Pathogen Informatics"/>
        </authorList>
    </citation>
    <scope>NUCLEOTIDE SEQUENCE [LARGE SCALE GENOMIC DNA]</scope>
</reference>
<dbReference type="AlphaFoldDB" id="A0A0N4U0J2"/>
<keyword evidence="2" id="KW-0479">Metal-binding</keyword>
<dbReference type="EMBL" id="UYYG01001150">
    <property type="protein sequence ID" value="VDN54462.1"/>
    <property type="molecule type" value="Genomic_DNA"/>
</dbReference>
<evidence type="ECO:0000313" key="8">
    <source>
        <dbReference type="WBParaSite" id="DME_0000007501-mRNA-1"/>
    </source>
</evidence>
<keyword evidence="3" id="KW-0862">Zinc</keyword>
<dbReference type="OrthoDB" id="10248838at2759"/>
<dbReference type="Proteomes" id="UP000038040">
    <property type="component" value="Unplaced"/>
</dbReference>